<sequence>MTAESEMRVIEIGEPGGPEALRLATRPVPSPNRGEILIEVAAAGVNRPDVMQRQGLYPPPPGAPEWPGLEVAGTVKALGEGATAFSPGDRVMALVPGGGYADFVTVAEDNALMVPRALSLVEAAGFPETFFTVWHNVFQRGGLKSGETFLVHGGTSGIGTTAIQLAHAFGARVFATAGSDDKCRAAEKLGADACVNYRDADFVSALKEATGGRGIDLILDMIGGDYTARNIEVAAEDGRIVQIAVQRGAKAEVDLFKIMRKRLTITGSTLRNRPVALKASIAEELSTHVLPLIESGKVKPLIDKTYPLEAASDAHRHMDDDHIGKIVLTTGSETGEPT</sequence>
<dbReference type="Proteomes" id="UP000678276">
    <property type="component" value="Unassembled WGS sequence"/>
</dbReference>
<dbReference type="RefSeq" id="WP_209592394.1">
    <property type="nucleotide sequence ID" value="NZ_JAGJCF010000001.1"/>
</dbReference>
<dbReference type="SMART" id="SM00829">
    <property type="entry name" value="PKS_ER"/>
    <property type="match status" value="1"/>
</dbReference>
<dbReference type="Pfam" id="PF00107">
    <property type="entry name" value="ADH_zinc_N"/>
    <property type="match status" value="1"/>
</dbReference>
<evidence type="ECO:0000313" key="4">
    <source>
        <dbReference type="EMBL" id="MBP0613978.1"/>
    </source>
</evidence>
<dbReference type="SUPFAM" id="SSF50129">
    <property type="entry name" value="GroES-like"/>
    <property type="match status" value="1"/>
</dbReference>
<dbReference type="EMBL" id="JAGJCF010000001">
    <property type="protein sequence ID" value="MBP0613978.1"/>
    <property type="molecule type" value="Genomic_DNA"/>
</dbReference>
<dbReference type="Gene3D" id="3.40.50.720">
    <property type="entry name" value="NAD(P)-binding Rossmann-like Domain"/>
    <property type="match status" value="1"/>
</dbReference>
<dbReference type="InterPro" id="IPR020843">
    <property type="entry name" value="ER"/>
</dbReference>
<proteinExistence type="predicted"/>
<dbReference type="SUPFAM" id="SSF51735">
    <property type="entry name" value="NAD(P)-binding Rossmann-fold domains"/>
    <property type="match status" value="1"/>
</dbReference>
<dbReference type="PANTHER" id="PTHR48106:SF8">
    <property type="entry name" value="OS02G0805600 PROTEIN"/>
    <property type="match status" value="1"/>
</dbReference>
<dbReference type="PANTHER" id="PTHR48106">
    <property type="entry name" value="QUINONE OXIDOREDUCTASE PIG3-RELATED"/>
    <property type="match status" value="1"/>
</dbReference>
<reference evidence="4 5" key="1">
    <citation type="submission" date="2021-04" db="EMBL/GenBank/DDBJ databases">
        <title>Whole genome sequence of Jiella sp. KSK16Y-1.</title>
        <authorList>
            <person name="Tuo L."/>
        </authorList>
    </citation>
    <scope>NUCLEOTIDE SEQUENCE [LARGE SCALE GENOMIC DNA]</scope>
    <source>
        <strain evidence="4 5">KSK16Y-1</strain>
    </source>
</reference>
<dbReference type="InterPro" id="IPR013154">
    <property type="entry name" value="ADH-like_N"/>
</dbReference>
<keyword evidence="2" id="KW-0560">Oxidoreductase</keyword>
<dbReference type="InterPro" id="IPR011032">
    <property type="entry name" value="GroES-like_sf"/>
</dbReference>
<organism evidence="4 5">
    <name type="scientific">Jiella mangrovi</name>
    <dbReference type="NCBI Taxonomy" id="2821407"/>
    <lineage>
        <taxon>Bacteria</taxon>
        <taxon>Pseudomonadati</taxon>
        <taxon>Pseudomonadota</taxon>
        <taxon>Alphaproteobacteria</taxon>
        <taxon>Hyphomicrobiales</taxon>
        <taxon>Aurantimonadaceae</taxon>
        <taxon>Jiella</taxon>
    </lineage>
</organism>
<feature type="domain" description="Enoyl reductase (ER)" evidence="3">
    <location>
        <begin position="16"/>
        <end position="328"/>
    </location>
</feature>
<evidence type="ECO:0000313" key="5">
    <source>
        <dbReference type="Proteomes" id="UP000678276"/>
    </source>
</evidence>
<dbReference type="Pfam" id="PF08240">
    <property type="entry name" value="ADH_N"/>
    <property type="match status" value="1"/>
</dbReference>
<evidence type="ECO:0000259" key="3">
    <source>
        <dbReference type="SMART" id="SM00829"/>
    </source>
</evidence>
<dbReference type="InterPro" id="IPR036291">
    <property type="entry name" value="NAD(P)-bd_dom_sf"/>
</dbReference>
<comment type="caution">
    <text evidence="4">The sequence shown here is derived from an EMBL/GenBank/DDBJ whole genome shotgun (WGS) entry which is preliminary data.</text>
</comment>
<dbReference type="Gene3D" id="3.90.180.10">
    <property type="entry name" value="Medium-chain alcohol dehydrogenases, catalytic domain"/>
    <property type="match status" value="1"/>
</dbReference>
<evidence type="ECO:0000256" key="2">
    <source>
        <dbReference type="ARBA" id="ARBA00023002"/>
    </source>
</evidence>
<keyword evidence="1" id="KW-0521">NADP</keyword>
<gene>
    <name evidence="4" type="ORF">J6595_00055</name>
</gene>
<dbReference type="CDD" id="cd05276">
    <property type="entry name" value="p53_inducible_oxidoreductase"/>
    <property type="match status" value="1"/>
</dbReference>
<name>A0ABS4BB55_9HYPH</name>
<dbReference type="NCBIfam" id="TIGR02824">
    <property type="entry name" value="quinone_pig3"/>
    <property type="match status" value="1"/>
</dbReference>
<keyword evidence="5" id="KW-1185">Reference proteome</keyword>
<dbReference type="InterPro" id="IPR014189">
    <property type="entry name" value="Quinone_OxRdtase_PIG3"/>
</dbReference>
<evidence type="ECO:0000256" key="1">
    <source>
        <dbReference type="ARBA" id="ARBA00022857"/>
    </source>
</evidence>
<protein>
    <submittedName>
        <fullName evidence="4">NAD(P)H-quinone oxidoreductase</fullName>
    </submittedName>
</protein>
<accession>A0ABS4BB55</accession>
<dbReference type="InterPro" id="IPR013149">
    <property type="entry name" value="ADH-like_C"/>
</dbReference>